<dbReference type="Pfam" id="PF14977">
    <property type="entry name" value="FAM194"/>
    <property type="match status" value="1"/>
</dbReference>
<reference evidence="3 4" key="1">
    <citation type="journal article" date="2011" name="Proc. Natl. Acad. Sci. U.S.A.">
        <title>Genetic diversity and population structure of the endangered marsupial Sarcophilus harrisii (Tasmanian devil).</title>
        <authorList>
            <person name="Miller W."/>
            <person name="Hayes V.M."/>
            <person name="Ratan A."/>
            <person name="Petersen D.C."/>
            <person name="Wittekindt N.E."/>
            <person name="Miller J."/>
            <person name="Walenz B."/>
            <person name="Knight J."/>
            <person name="Qi J."/>
            <person name="Zhao F."/>
            <person name="Wang Q."/>
            <person name="Bedoya-Reina O.C."/>
            <person name="Katiyar N."/>
            <person name="Tomsho L.P."/>
            <person name="Kasson L.M."/>
            <person name="Hardie R.A."/>
            <person name="Woodbridge P."/>
            <person name="Tindall E.A."/>
            <person name="Bertelsen M.F."/>
            <person name="Dixon D."/>
            <person name="Pyecroft S."/>
            <person name="Helgen K.M."/>
            <person name="Lesk A.M."/>
            <person name="Pringle T.H."/>
            <person name="Patterson N."/>
            <person name="Zhang Y."/>
            <person name="Kreiss A."/>
            <person name="Woods G.M."/>
            <person name="Jones M.E."/>
            <person name="Schuster S.C."/>
        </authorList>
    </citation>
    <scope>NUCLEOTIDE SEQUENCE [LARGE SCALE GENOMIC DNA]</scope>
</reference>
<dbReference type="GeneTree" id="ENSGT00940000153655"/>
<evidence type="ECO:0000256" key="1">
    <source>
        <dbReference type="SAM" id="MobiDB-lite"/>
    </source>
</evidence>
<dbReference type="RefSeq" id="XP_031814240.1">
    <property type="nucleotide sequence ID" value="XM_031958380.1"/>
</dbReference>
<dbReference type="Proteomes" id="UP000007648">
    <property type="component" value="Unassembled WGS sequence"/>
</dbReference>
<name>G3VUL2_SARHA</name>
<evidence type="ECO:0000259" key="2">
    <source>
        <dbReference type="Pfam" id="PF14977"/>
    </source>
</evidence>
<dbReference type="AlphaFoldDB" id="G3VUL2"/>
<gene>
    <name evidence="3" type="primary">ERICH6B</name>
</gene>
<feature type="compositionally biased region" description="Basic and acidic residues" evidence="1">
    <location>
        <begin position="44"/>
        <end position="61"/>
    </location>
</feature>
<keyword evidence="4" id="KW-1185">Reference proteome</keyword>
<dbReference type="PANTHER" id="PTHR23093">
    <property type="entry name" value="SIMILAR TO CHROMOSOME 3 OPEN READING FRAME 20"/>
    <property type="match status" value="1"/>
</dbReference>
<dbReference type="eggNOG" id="ENOG502S2BR">
    <property type="taxonomic scope" value="Eukaryota"/>
</dbReference>
<evidence type="ECO:0000313" key="4">
    <source>
        <dbReference type="Proteomes" id="UP000007648"/>
    </source>
</evidence>
<sequence length="615" mass="69502">MSEKKFLPINVHPSSHKLIFSSPTSSMENVSDKEYKKLLPEISVTKEEKEKSRTEKSRKLEFLTNDQVIPSQSSSSASSSPNVFTLPSLSFPPMKSTNLPLKTSSMPAFISFKAEEEDYKEKLKSVMKVTSGLALPSTSSFIGDSSTSFLSVPVPVSVPSSQFGTTPLETKTSTSISCSTQTEWLSDDSEKDLMDNIKLTPIIRGKKRKRKKKRSTSTQIQSEVYKGAVSSSPFPGNILGPKMEVRSSETIIDLESKSLESQPSRSYQTIFKHVVQELLDKENKAVLETDVSYLAELKEETRRKLAFMFKTNFEKYKDVFRQILKRRGSANIKKDVKTTKEYHITYTPEESLSSVSTLVELDEEWVKDVTKVHRGFGVPTFYKGPPGTDCLSKQFSIFFPDGTGQIYYPSGNIAIVICDSEDTDSFIYLIFKDEQQLRLQGIVNNLGHATFYNKDNNIWVCLDLDMGFYFDKNGKQKVWNWWDPNHHFHAPPNQSISFKLNPCVSVDIKSQDKVFITFSYHKQSLSLNLGTKIKAKDSYSEKKLQKQPILGTYKVEKAFQVIKSLLKKMRGLSCKTKVDLENFVKGSSPMSPVENHLRAGKLSAVLASFGRIRTE</sequence>
<reference evidence="3" key="3">
    <citation type="submission" date="2025-09" db="UniProtKB">
        <authorList>
            <consortium name="Ensembl"/>
        </authorList>
    </citation>
    <scope>IDENTIFICATION</scope>
</reference>
<dbReference type="RefSeq" id="XP_031814239.1">
    <property type="nucleotide sequence ID" value="XM_031958379.1"/>
</dbReference>
<reference evidence="3" key="2">
    <citation type="submission" date="2025-08" db="UniProtKB">
        <authorList>
            <consortium name="Ensembl"/>
        </authorList>
    </citation>
    <scope>IDENTIFICATION</scope>
</reference>
<organism evidence="3 4">
    <name type="scientific">Sarcophilus harrisii</name>
    <name type="common">Tasmanian devil</name>
    <name type="synonym">Sarcophilus laniarius</name>
    <dbReference type="NCBI Taxonomy" id="9305"/>
    <lineage>
        <taxon>Eukaryota</taxon>
        <taxon>Metazoa</taxon>
        <taxon>Chordata</taxon>
        <taxon>Craniata</taxon>
        <taxon>Vertebrata</taxon>
        <taxon>Euteleostomi</taxon>
        <taxon>Mammalia</taxon>
        <taxon>Metatheria</taxon>
        <taxon>Dasyuromorphia</taxon>
        <taxon>Dasyuridae</taxon>
        <taxon>Sarcophilus</taxon>
    </lineage>
</organism>
<dbReference type="InParanoid" id="G3VUL2"/>
<dbReference type="RefSeq" id="XP_031814241.1">
    <property type="nucleotide sequence ID" value="XM_031958381.1"/>
</dbReference>
<dbReference type="InterPro" id="IPR029281">
    <property type="entry name" value="FAM194_C"/>
</dbReference>
<dbReference type="CTD" id="220081"/>
<dbReference type="KEGG" id="shr:111720045"/>
<feature type="region of interest" description="Disordered" evidence="1">
    <location>
        <begin position="44"/>
        <end position="65"/>
    </location>
</feature>
<protein>
    <submittedName>
        <fullName evidence="3">Glutamate rich 6B</fullName>
    </submittedName>
</protein>
<dbReference type="FunCoup" id="G3VUL2">
    <property type="interactions" value="13"/>
</dbReference>
<dbReference type="PANTHER" id="PTHR23093:SF17">
    <property type="entry name" value="GLUTAMATE-RICH PROTEIN 6B"/>
    <property type="match status" value="1"/>
</dbReference>
<dbReference type="OrthoDB" id="9451846at2759"/>
<dbReference type="Ensembl" id="ENSSHAT00000006926.2">
    <property type="protein sequence ID" value="ENSSHAP00000006867.2"/>
    <property type="gene ID" value="ENSSHAG00000005964.2"/>
</dbReference>
<evidence type="ECO:0000313" key="3">
    <source>
        <dbReference type="Ensembl" id="ENSSHAP00000006867.2"/>
    </source>
</evidence>
<accession>G3VUL2</accession>
<feature type="domain" description="FAM194 C-terminal" evidence="2">
    <location>
        <begin position="393"/>
        <end position="571"/>
    </location>
</feature>
<dbReference type="RefSeq" id="XP_031814242.1">
    <property type="nucleotide sequence ID" value="XM_031958382.1"/>
</dbReference>
<proteinExistence type="predicted"/>
<dbReference type="HOGENOM" id="CLU_465357_0_0_1"/>
<dbReference type="GeneID" id="111720045"/>